<dbReference type="PROSITE" id="PS01223">
    <property type="entry name" value="PROA"/>
    <property type="match status" value="1"/>
</dbReference>
<protein>
    <recommendedName>
        <fullName evidence="7">Gamma-glutamyl phosphate reductase</fullName>
        <shortName evidence="7">GPR</shortName>
        <ecNumber evidence="7">1.2.1.41</ecNumber>
    </recommendedName>
    <alternativeName>
        <fullName evidence="7">Glutamate-5-semialdehyde dehydrogenase</fullName>
    </alternativeName>
    <alternativeName>
        <fullName evidence="7">Glutamyl-gamma-semialdehyde dehydrogenase</fullName>
        <shortName evidence="7">GSA dehydrogenase</shortName>
    </alternativeName>
</protein>
<accession>A0A8J6NTP8</accession>
<dbReference type="PANTHER" id="PTHR11063">
    <property type="entry name" value="GLUTAMATE SEMIALDEHYDE DEHYDROGENASE"/>
    <property type="match status" value="1"/>
</dbReference>
<dbReference type="EC" id="1.2.1.41" evidence="7"/>
<dbReference type="Pfam" id="PF00171">
    <property type="entry name" value="Aldedh"/>
    <property type="match status" value="2"/>
</dbReference>
<evidence type="ECO:0000256" key="5">
    <source>
        <dbReference type="ARBA" id="ARBA00023002"/>
    </source>
</evidence>
<dbReference type="InterPro" id="IPR020593">
    <property type="entry name" value="G-glutamylP_reductase_CS"/>
</dbReference>
<keyword evidence="5 7" id="KW-0560">Oxidoreductase</keyword>
<dbReference type="FunFam" id="3.40.309.10:FF:000006">
    <property type="entry name" value="Gamma-glutamyl phosphate reductase"/>
    <property type="match status" value="1"/>
</dbReference>
<feature type="domain" description="Aldehyde dehydrogenase" evidence="8">
    <location>
        <begin position="292"/>
        <end position="367"/>
    </location>
</feature>
<proteinExistence type="inferred from homology"/>
<dbReference type="AlphaFoldDB" id="A0A8J6NTP8"/>
<dbReference type="HAMAP" id="MF_00412">
    <property type="entry name" value="ProA"/>
    <property type="match status" value="1"/>
</dbReference>
<dbReference type="InterPro" id="IPR016163">
    <property type="entry name" value="Ald_DH_C"/>
</dbReference>
<evidence type="ECO:0000256" key="6">
    <source>
        <dbReference type="ARBA" id="ARBA00049024"/>
    </source>
</evidence>
<evidence type="ECO:0000313" key="10">
    <source>
        <dbReference type="Proteomes" id="UP000605201"/>
    </source>
</evidence>
<comment type="catalytic activity">
    <reaction evidence="6 7">
        <text>L-glutamate 5-semialdehyde + phosphate + NADP(+) = L-glutamyl 5-phosphate + NADPH + H(+)</text>
        <dbReference type="Rhea" id="RHEA:19541"/>
        <dbReference type="ChEBI" id="CHEBI:15378"/>
        <dbReference type="ChEBI" id="CHEBI:43474"/>
        <dbReference type="ChEBI" id="CHEBI:57783"/>
        <dbReference type="ChEBI" id="CHEBI:58066"/>
        <dbReference type="ChEBI" id="CHEBI:58274"/>
        <dbReference type="ChEBI" id="CHEBI:58349"/>
        <dbReference type="EC" id="1.2.1.41"/>
    </reaction>
</comment>
<dbReference type="Gene3D" id="3.40.309.10">
    <property type="entry name" value="Aldehyde Dehydrogenase, Chain A, domain 2"/>
    <property type="match status" value="1"/>
</dbReference>
<organism evidence="9 10">
    <name type="scientific">Candidatus Desulfatibia vada</name>
    <dbReference type="NCBI Taxonomy" id="2841696"/>
    <lineage>
        <taxon>Bacteria</taxon>
        <taxon>Pseudomonadati</taxon>
        <taxon>Thermodesulfobacteriota</taxon>
        <taxon>Desulfobacteria</taxon>
        <taxon>Desulfobacterales</taxon>
        <taxon>Desulfobacterales incertae sedis</taxon>
        <taxon>Candidatus Desulfatibia</taxon>
    </lineage>
</organism>
<dbReference type="InterPro" id="IPR015590">
    <property type="entry name" value="Aldehyde_DH_dom"/>
</dbReference>
<dbReference type="Proteomes" id="UP000605201">
    <property type="component" value="Unassembled WGS sequence"/>
</dbReference>
<feature type="domain" description="Aldehyde dehydrogenase" evidence="8">
    <location>
        <begin position="3"/>
        <end position="281"/>
    </location>
</feature>
<dbReference type="UniPathway" id="UPA00098">
    <property type="reaction ID" value="UER00360"/>
</dbReference>
<gene>
    <name evidence="7" type="primary">proA</name>
    <name evidence="9" type="ORF">H8D96_17745</name>
</gene>
<comment type="caution">
    <text evidence="9">The sequence shown here is derived from an EMBL/GenBank/DDBJ whole genome shotgun (WGS) entry which is preliminary data.</text>
</comment>
<dbReference type="InterPro" id="IPR016161">
    <property type="entry name" value="Ald_DH/histidinol_DH"/>
</dbReference>
<dbReference type="SUPFAM" id="SSF53720">
    <property type="entry name" value="ALDH-like"/>
    <property type="match status" value="1"/>
</dbReference>
<sequence>MNIKEKAQAAKAASIKLAAVESEVKQKALKAVAEALEANCEAIVAANREDLRISEKNDLAPPLLKRLKFDEEKIADVIAGIESLLGLPEPVGETLAAIEMDAGLELYKVSCPIGVIGVIFESRPDALVQISTLCLKSGNAVLLKGGTEAANTNRMLATVIGEATRRAGIPDGWLQLLETREDVNDMLKLDQLIDLIIPRGSNEFVRYIMDHSRIPVLGHADGICHVYVDAAADLEMATRIAVDAKCQYVAVCNAMETLLIHEAVGAQFLPGLQQALEKYDVEIRGCAKTRSIIDVVEAGEKDWKTEYLDTILSVKVVDSLQDAINHINTYGSGHTDAIVTGSPESAAMFMDLCDSGNVFWNCSTRFSDGFRYGLGAEVGVSTNKIHARGPVGLEGLLIYKWQLKGSGQVVADYAGGNKQFTHRPLDKPFSTR</sequence>
<dbReference type="EMBL" id="JACNIG010000332">
    <property type="protein sequence ID" value="MBC8433756.1"/>
    <property type="molecule type" value="Genomic_DNA"/>
</dbReference>
<name>A0A8J6NTP8_9BACT</name>
<keyword evidence="4 7" id="KW-0521">NADP</keyword>
<dbReference type="GO" id="GO:0004350">
    <property type="term" value="F:glutamate-5-semialdehyde dehydrogenase activity"/>
    <property type="evidence" value="ECO:0007669"/>
    <property type="project" value="UniProtKB-UniRule"/>
</dbReference>
<dbReference type="CDD" id="cd07079">
    <property type="entry name" value="ALDH_F18-19_ProA-GPR"/>
    <property type="match status" value="1"/>
</dbReference>
<keyword evidence="7" id="KW-0963">Cytoplasm</keyword>
<dbReference type="NCBIfam" id="TIGR00407">
    <property type="entry name" value="proA"/>
    <property type="match status" value="1"/>
</dbReference>
<evidence type="ECO:0000259" key="8">
    <source>
        <dbReference type="Pfam" id="PF00171"/>
    </source>
</evidence>
<evidence type="ECO:0000256" key="4">
    <source>
        <dbReference type="ARBA" id="ARBA00022857"/>
    </source>
</evidence>
<dbReference type="GO" id="GO:0005737">
    <property type="term" value="C:cytoplasm"/>
    <property type="evidence" value="ECO:0007669"/>
    <property type="project" value="UniProtKB-SubCell"/>
</dbReference>
<evidence type="ECO:0000313" key="9">
    <source>
        <dbReference type="EMBL" id="MBC8433756.1"/>
    </source>
</evidence>
<keyword evidence="3 7" id="KW-0641">Proline biosynthesis</keyword>
<reference evidence="9 10" key="1">
    <citation type="submission" date="2020-08" db="EMBL/GenBank/DDBJ databases">
        <title>Bridging the membrane lipid divide: bacteria of the FCB group superphylum have the potential to synthesize archaeal ether lipids.</title>
        <authorList>
            <person name="Villanueva L."/>
            <person name="Von Meijenfeldt F.A.B."/>
            <person name="Westbye A.B."/>
            <person name="Yadav S."/>
            <person name="Hopmans E.C."/>
            <person name="Dutilh B.E."/>
            <person name="Sinninghe Damste J.S."/>
        </authorList>
    </citation>
    <scope>NUCLEOTIDE SEQUENCE [LARGE SCALE GENOMIC DNA]</scope>
    <source>
        <strain evidence="9">NIOZ-UU17</strain>
    </source>
</reference>
<dbReference type="InterPro" id="IPR000965">
    <property type="entry name" value="GPR_dom"/>
</dbReference>
<evidence type="ECO:0000256" key="3">
    <source>
        <dbReference type="ARBA" id="ARBA00022650"/>
    </source>
</evidence>
<keyword evidence="2 7" id="KW-0028">Amino-acid biosynthesis</keyword>
<evidence type="ECO:0000256" key="2">
    <source>
        <dbReference type="ARBA" id="ARBA00022605"/>
    </source>
</evidence>
<evidence type="ECO:0000256" key="7">
    <source>
        <dbReference type="HAMAP-Rule" id="MF_00412"/>
    </source>
</evidence>
<dbReference type="InterPro" id="IPR012134">
    <property type="entry name" value="Glu-5-SA_DH"/>
</dbReference>
<dbReference type="GO" id="GO:0050661">
    <property type="term" value="F:NADP binding"/>
    <property type="evidence" value="ECO:0007669"/>
    <property type="project" value="InterPro"/>
</dbReference>
<comment type="similarity">
    <text evidence="7">Belongs to the gamma-glutamyl phosphate reductase family.</text>
</comment>
<dbReference type="Gene3D" id="3.40.605.10">
    <property type="entry name" value="Aldehyde Dehydrogenase, Chain A, domain 1"/>
    <property type="match status" value="1"/>
</dbReference>
<comment type="function">
    <text evidence="7">Catalyzes the NADPH-dependent reduction of L-glutamate 5-phosphate into L-glutamate 5-semialdehyde and phosphate. The product spontaneously undergoes cyclization to form 1-pyrroline-5-carboxylate.</text>
</comment>
<dbReference type="InterPro" id="IPR016162">
    <property type="entry name" value="Ald_DH_N"/>
</dbReference>
<comment type="subcellular location">
    <subcellularLocation>
        <location evidence="7">Cytoplasm</location>
    </subcellularLocation>
</comment>
<dbReference type="GO" id="GO:0055129">
    <property type="term" value="P:L-proline biosynthetic process"/>
    <property type="evidence" value="ECO:0007669"/>
    <property type="project" value="UniProtKB-UniRule"/>
</dbReference>
<dbReference type="PANTHER" id="PTHR11063:SF8">
    <property type="entry name" value="DELTA-1-PYRROLINE-5-CARBOXYLATE SYNTHASE"/>
    <property type="match status" value="1"/>
</dbReference>
<dbReference type="PIRSF" id="PIRSF000151">
    <property type="entry name" value="GPR"/>
    <property type="match status" value="1"/>
</dbReference>
<comment type="pathway">
    <text evidence="1 7">Amino-acid biosynthesis; L-proline biosynthesis; L-glutamate 5-semialdehyde from L-glutamate: step 2/2.</text>
</comment>
<dbReference type="NCBIfam" id="NF001221">
    <property type="entry name" value="PRK00197.1"/>
    <property type="match status" value="1"/>
</dbReference>
<evidence type="ECO:0000256" key="1">
    <source>
        <dbReference type="ARBA" id="ARBA00004985"/>
    </source>
</evidence>